<evidence type="ECO:0000256" key="1">
    <source>
        <dbReference type="SAM" id="MobiDB-lite"/>
    </source>
</evidence>
<dbReference type="InterPro" id="IPR052980">
    <property type="entry name" value="Crinkler_effector"/>
</dbReference>
<dbReference type="PhylomeDB" id="A0A0D2X3F0"/>
<dbReference type="OMA" id="HAAIANH"/>
<dbReference type="EMBL" id="KE346366">
    <property type="protein sequence ID" value="KJE94194.1"/>
    <property type="molecule type" value="Genomic_DNA"/>
</dbReference>
<dbReference type="PANTHER" id="PTHR33129">
    <property type="entry name" value="PROTEIN KINASE DOMAIN-CONTAINING PROTEIN-RELATED"/>
    <property type="match status" value="1"/>
</dbReference>
<accession>A0A0D2X3F0</accession>
<name>A0A0D2X3F0_CAPO3</name>
<feature type="compositionally biased region" description="Polar residues" evidence="1">
    <location>
        <begin position="7"/>
        <end position="22"/>
    </location>
</feature>
<dbReference type="PANTHER" id="PTHR33129:SF1">
    <property type="entry name" value="ATP-BINDING PROTEIN"/>
    <property type="match status" value="1"/>
</dbReference>
<keyword evidence="3" id="KW-1185">Reference proteome</keyword>
<protein>
    <submittedName>
        <fullName evidence="2">Uncharacterized protein</fullName>
    </submittedName>
</protein>
<gene>
    <name evidence="2" type="ORF">CAOG_008836</name>
</gene>
<dbReference type="OrthoDB" id="2340858at2759"/>
<feature type="region of interest" description="Disordered" evidence="1">
    <location>
        <begin position="1"/>
        <end position="40"/>
    </location>
</feature>
<proteinExistence type="predicted"/>
<dbReference type="AlphaFoldDB" id="A0A0D2X3F0"/>
<reference evidence="3" key="1">
    <citation type="submission" date="2011-02" db="EMBL/GenBank/DDBJ databases">
        <title>The Genome Sequence of Capsaspora owczarzaki ATCC 30864.</title>
        <authorList>
            <person name="Russ C."/>
            <person name="Cuomo C."/>
            <person name="Burger G."/>
            <person name="Gray M.W."/>
            <person name="Holland P.W.H."/>
            <person name="King N."/>
            <person name="Lang F.B.F."/>
            <person name="Roger A.J."/>
            <person name="Ruiz-Trillo I."/>
            <person name="Young S.K."/>
            <person name="Zeng Q."/>
            <person name="Gargeya S."/>
            <person name="Alvarado L."/>
            <person name="Berlin A."/>
            <person name="Chapman S.B."/>
            <person name="Chen Z."/>
            <person name="Freedman E."/>
            <person name="Gellesch M."/>
            <person name="Goldberg J."/>
            <person name="Griggs A."/>
            <person name="Gujja S."/>
            <person name="Heilman E."/>
            <person name="Heiman D."/>
            <person name="Howarth C."/>
            <person name="Mehta T."/>
            <person name="Neiman D."/>
            <person name="Pearson M."/>
            <person name="Roberts A."/>
            <person name="Saif S."/>
            <person name="Shea T."/>
            <person name="Shenoy N."/>
            <person name="Sisk P."/>
            <person name="Stolte C."/>
            <person name="Sykes S."/>
            <person name="White J."/>
            <person name="Yandava C."/>
            <person name="Haas B."/>
            <person name="Nusbaum C."/>
            <person name="Birren B."/>
        </authorList>
    </citation>
    <scope>NUCLEOTIDE SEQUENCE</scope>
    <source>
        <strain evidence="3">ATCC 30864</strain>
    </source>
</reference>
<organism evidence="2 3">
    <name type="scientific">Capsaspora owczarzaki (strain ATCC 30864)</name>
    <dbReference type="NCBI Taxonomy" id="595528"/>
    <lineage>
        <taxon>Eukaryota</taxon>
        <taxon>Filasterea</taxon>
        <taxon>Capsaspora</taxon>
    </lineage>
</organism>
<dbReference type="Proteomes" id="UP000008743">
    <property type="component" value="Unassembled WGS sequence"/>
</dbReference>
<dbReference type="InParanoid" id="A0A0D2X3F0"/>
<evidence type="ECO:0000313" key="2">
    <source>
        <dbReference type="EMBL" id="KJE94194.1"/>
    </source>
</evidence>
<evidence type="ECO:0000313" key="3">
    <source>
        <dbReference type="Proteomes" id="UP000008743"/>
    </source>
</evidence>
<dbReference type="STRING" id="595528.A0A0D2X3F0"/>
<dbReference type="RefSeq" id="XP_011270477.1">
    <property type="nucleotide sequence ID" value="XM_011272175.1"/>
</dbReference>
<sequence length="418" mass="47045">MADLNLSRPQVNAATGDQQQQLHGAVRPASPTQDRQPDDIQRPRLEGHQAASNEQQRLQATTGADLAATRHQAPALQASTNHDQLVRFWQALHAGQVTEQVFRRDPDANEVDDPPQAQVTRFLTLPDGVFWLGNSTLGSVLMVRSCYDGLFDAIINPPANPEPHPFWMDPRVRPTWVVTGNPGIGKTFFLAYFVYRLFLQHPQLAVVYEPAQPIPAVRYVLQPDQSVTQDRISFDSFSSRLLWAPNPETWYLVDGSSGHSSNVNTLLVTSPRGGLGKLLEKNANPMMFMPVWSWDELVACLRQQNAAEERLQAAEERYYRWGGIARHVFDDELSLSESERRLNAAISNRTIASFRDLDLFTVEPDLSHGIFHIEVLPDGNPFQRTKITFASRWVAGQVLKRALATERGELMNFLRGSF</sequence>